<dbReference type="Proteomes" id="UP000094578">
    <property type="component" value="Unassembled WGS sequence"/>
</dbReference>
<evidence type="ECO:0000313" key="6">
    <source>
        <dbReference type="EMBL" id="ODP29869.1"/>
    </source>
</evidence>
<evidence type="ECO:0000256" key="2">
    <source>
        <dbReference type="ARBA" id="ARBA00023125"/>
    </source>
</evidence>
<feature type="DNA-binding region" description="H-T-H motif" evidence="4">
    <location>
        <begin position="30"/>
        <end position="49"/>
    </location>
</feature>
<gene>
    <name evidence="6" type="ORF">PTI45_00644</name>
</gene>
<evidence type="ECO:0000256" key="4">
    <source>
        <dbReference type="PROSITE-ProRule" id="PRU00335"/>
    </source>
</evidence>
<dbReference type="PATRIC" id="fig|1886670.3.peg.661"/>
<keyword evidence="3" id="KW-0804">Transcription</keyword>
<accession>A0A1E3L7V8</accession>
<dbReference type="PANTHER" id="PTHR47506:SF1">
    <property type="entry name" value="HTH-TYPE TRANSCRIPTIONAL REGULATOR YJDC"/>
    <property type="match status" value="1"/>
</dbReference>
<keyword evidence="2 4" id="KW-0238">DNA-binding</keyword>
<keyword evidence="7" id="KW-1185">Reference proteome</keyword>
<dbReference type="PROSITE" id="PS50977">
    <property type="entry name" value="HTH_TETR_2"/>
    <property type="match status" value="1"/>
</dbReference>
<dbReference type="SUPFAM" id="SSF48498">
    <property type="entry name" value="Tetracyclin repressor-like, C-terminal domain"/>
    <property type="match status" value="1"/>
</dbReference>
<dbReference type="InterPro" id="IPR009057">
    <property type="entry name" value="Homeodomain-like_sf"/>
</dbReference>
<dbReference type="Pfam" id="PF16925">
    <property type="entry name" value="TetR_C_13"/>
    <property type="match status" value="1"/>
</dbReference>
<evidence type="ECO:0000313" key="7">
    <source>
        <dbReference type="Proteomes" id="UP000094578"/>
    </source>
</evidence>
<dbReference type="InterPro" id="IPR001647">
    <property type="entry name" value="HTH_TetR"/>
</dbReference>
<evidence type="ECO:0000256" key="1">
    <source>
        <dbReference type="ARBA" id="ARBA00023015"/>
    </source>
</evidence>
<dbReference type="GO" id="GO:0003677">
    <property type="term" value="F:DNA binding"/>
    <property type="evidence" value="ECO:0007669"/>
    <property type="project" value="UniProtKB-UniRule"/>
</dbReference>
<reference evidence="6 7" key="1">
    <citation type="submission" date="2016-08" db="EMBL/GenBank/DDBJ databases">
        <title>Genome sequencing of Paenibacillus sp. TI45-13ar, isolated from Korean traditional nuruk.</title>
        <authorList>
            <person name="Kim S.-J."/>
        </authorList>
    </citation>
    <scope>NUCLEOTIDE SEQUENCE [LARGE SCALE GENOMIC DNA]</scope>
    <source>
        <strain evidence="6 7">TI45-13ar</strain>
    </source>
</reference>
<sequence>MIKKNKTSNRDLILQLSTELFLQKGYLAAGMDEIVAVSKVSKTNIYYHFASKEELLAAIIHQLITQYTEKITQIAAQHDQSVWERLQRFTELLIMEEVDCLGGCPFLTLYTQTPIEAEHIRNAIKQFFEQQVIVVEQLIIEGIQRKEFNESLQPPAVASLIVSTIEGGLFLGHVHQNPQMIRSSLFALATMLK</sequence>
<evidence type="ECO:0000259" key="5">
    <source>
        <dbReference type="PROSITE" id="PS50977"/>
    </source>
</evidence>
<dbReference type="AlphaFoldDB" id="A0A1E3L7V8"/>
<dbReference type="InterPro" id="IPR011075">
    <property type="entry name" value="TetR_C"/>
</dbReference>
<feature type="domain" description="HTH tetR-type" evidence="5">
    <location>
        <begin position="7"/>
        <end position="67"/>
    </location>
</feature>
<protein>
    <submittedName>
        <fullName evidence="6">HTH-type transcriptional regulator QacR</fullName>
    </submittedName>
</protein>
<dbReference type="SUPFAM" id="SSF46689">
    <property type="entry name" value="Homeodomain-like"/>
    <property type="match status" value="1"/>
</dbReference>
<keyword evidence="1" id="KW-0805">Transcription regulation</keyword>
<organism evidence="6 7">
    <name type="scientific">Paenibacillus nuruki</name>
    <dbReference type="NCBI Taxonomy" id="1886670"/>
    <lineage>
        <taxon>Bacteria</taxon>
        <taxon>Bacillati</taxon>
        <taxon>Bacillota</taxon>
        <taxon>Bacilli</taxon>
        <taxon>Bacillales</taxon>
        <taxon>Paenibacillaceae</taxon>
        <taxon>Paenibacillus</taxon>
    </lineage>
</organism>
<dbReference type="InterPro" id="IPR036271">
    <property type="entry name" value="Tet_transcr_reg_TetR-rel_C_sf"/>
</dbReference>
<evidence type="ECO:0000256" key="3">
    <source>
        <dbReference type="ARBA" id="ARBA00023163"/>
    </source>
</evidence>
<comment type="caution">
    <text evidence="6">The sequence shown here is derived from an EMBL/GenBank/DDBJ whole genome shotgun (WGS) entry which is preliminary data.</text>
</comment>
<dbReference type="Gene3D" id="1.10.357.10">
    <property type="entry name" value="Tetracycline Repressor, domain 2"/>
    <property type="match status" value="1"/>
</dbReference>
<dbReference type="PANTHER" id="PTHR47506">
    <property type="entry name" value="TRANSCRIPTIONAL REGULATORY PROTEIN"/>
    <property type="match status" value="1"/>
</dbReference>
<dbReference type="Pfam" id="PF00440">
    <property type="entry name" value="TetR_N"/>
    <property type="match status" value="1"/>
</dbReference>
<proteinExistence type="predicted"/>
<name>A0A1E3L7V8_9BACL</name>
<dbReference type="EMBL" id="MDER01000027">
    <property type="protein sequence ID" value="ODP29869.1"/>
    <property type="molecule type" value="Genomic_DNA"/>
</dbReference>
<dbReference type="STRING" id="1886670.PTI45_00644"/>
<dbReference type="PRINTS" id="PR00455">
    <property type="entry name" value="HTHTETR"/>
</dbReference>